<feature type="region of interest" description="Disordered" evidence="1">
    <location>
        <begin position="255"/>
        <end position="279"/>
    </location>
</feature>
<dbReference type="Proteomes" id="UP001432322">
    <property type="component" value="Unassembled WGS sequence"/>
</dbReference>
<feature type="compositionally biased region" description="Basic and acidic residues" evidence="1">
    <location>
        <begin position="11"/>
        <end position="33"/>
    </location>
</feature>
<keyword evidence="3" id="KW-1185">Reference proteome</keyword>
<organism evidence="2 3">
    <name type="scientific">Pristionchus fissidentatus</name>
    <dbReference type="NCBI Taxonomy" id="1538716"/>
    <lineage>
        <taxon>Eukaryota</taxon>
        <taxon>Metazoa</taxon>
        <taxon>Ecdysozoa</taxon>
        <taxon>Nematoda</taxon>
        <taxon>Chromadorea</taxon>
        <taxon>Rhabditida</taxon>
        <taxon>Rhabditina</taxon>
        <taxon>Diplogasteromorpha</taxon>
        <taxon>Diplogasteroidea</taxon>
        <taxon>Neodiplogasteridae</taxon>
        <taxon>Pristionchus</taxon>
    </lineage>
</organism>
<name>A0AAV5URI0_9BILA</name>
<evidence type="ECO:0000313" key="2">
    <source>
        <dbReference type="EMBL" id="GMT09167.1"/>
    </source>
</evidence>
<dbReference type="EMBL" id="BTSY01000001">
    <property type="protein sequence ID" value="GMT09167.1"/>
    <property type="molecule type" value="Genomic_DNA"/>
</dbReference>
<feature type="region of interest" description="Disordered" evidence="1">
    <location>
        <begin position="1"/>
        <end position="53"/>
    </location>
</feature>
<protein>
    <submittedName>
        <fullName evidence="2">Uncharacterized protein</fullName>
    </submittedName>
</protein>
<accession>A0AAV5URI0</accession>
<sequence length="382" mass="43065">PKTQSSNVASSRKEEVPSPEEVEKKERSERGRSSDGGAFYSTRVFATDRNEEPVRSRFDKAETLSKDAVKGGVAVFPPSLMAEIAGMGGGAEKVTRSEVNRSPNPTVKERLREASLTPTHKATFDYTTSAPTRAPFEYNSTSTIVDTPQAWGSYSEDRMKRAKSAGPPRVSRMEDSASNEAQFIFRAHGADENGGNYRMTSSVYNPIAEIERMRHMMNKQMDSRATTPSIYSCNTSRMSTPALYAREEDRSGVRHRGRSCFSRGSVGATARSWPPPTNAEGADIGKEAFIDGDGVITTACTRIVQKRNEESWRWFDDNGRMMDEKKEFTIMGDRDELTRGGPWQANQTSQHYYIDRDGTTRFENIHRQYDRDYVVESEWRNY</sequence>
<evidence type="ECO:0000256" key="1">
    <source>
        <dbReference type="SAM" id="MobiDB-lite"/>
    </source>
</evidence>
<reference evidence="2" key="1">
    <citation type="submission" date="2023-10" db="EMBL/GenBank/DDBJ databases">
        <title>Genome assembly of Pristionchus species.</title>
        <authorList>
            <person name="Yoshida K."/>
            <person name="Sommer R.J."/>
        </authorList>
    </citation>
    <scope>NUCLEOTIDE SEQUENCE</scope>
    <source>
        <strain evidence="2">RS5133</strain>
    </source>
</reference>
<dbReference type="AlphaFoldDB" id="A0AAV5URI0"/>
<comment type="caution">
    <text evidence="2">The sequence shown here is derived from an EMBL/GenBank/DDBJ whole genome shotgun (WGS) entry which is preliminary data.</text>
</comment>
<proteinExistence type="predicted"/>
<evidence type="ECO:0000313" key="3">
    <source>
        <dbReference type="Proteomes" id="UP001432322"/>
    </source>
</evidence>
<gene>
    <name evidence="2" type="ORF">PFISCL1PPCAC_464</name>
</gene>
<feature type="non-terminal residue" evidence="2">
    <location>
        <position position="1"/>
    </location>
</feature>